<evidence type="ECO:0000313" key="1">
    <source>
        <dbReference type="EMBL" id="KAJ4444571.1"/>
    </source>
</evidence>
<dbReference type="EMBL" id="JAJSOF020000011">
    <property type="protein sequence ID" value="KAJ4444571.1"/>
    <property type="molecule type" value="Genomic_DNA"/>
</dbReference>
<reference evidence="1 2" key="1">
    <citation type="journal article" date="2022" name="Allergy">
        <title>Genome assembly and annotation of Periplaneta americana reveal a comprehensive cockroach allergen profile.</title>
        <authorList>
            <person name="Wang L."/>
            <person name="Xiong Q."/>
            <person name="Saelim N."/>
            <person name="Wang L."/>
            <person name="Nong W."/>
            <person name="Wan A.T."/>
            <person name="Shi M."/>
            <person name="Liu X."/>
            <person name="Cao Q."/>
            <person name="Hui J.H.L."/>
            <person name="Sookrung N."/>
            <person name="Leung T.F."/>
            <person name="Tungtrongchitr A."/>
            <person name="Tsui S.K.W."/>
        </authorList>
    </citation>
    <scope>NUCLEOTIDE SEQUENCE [LARGE SCALE GENOMIC DNA]</scope>
    <source>
        <strain evidence="1">PWHHKU_190912</strain>
    </source>
</reference>
<gene>
    <name evidence="1" type="ORF">ANN_06366</name>
</gene>
<protein>
    <submittedName>
        <fullName evidence="1">Uncharacterized protein</fullName>
    </submittedName>
</protein>
<sequence length="335" mass="38890">MMIVRSARPKEANRLIGPCHVDELAGEAKVLRHDLAVWLGLRDAACILLRYDMQIWQPNYRSAKSTNNVIGAFSSKNDGFIDAPLEFTARTAGDFLSHGQFDRRSGESNTTYFDILGFCQHGTLIRNTRHHAIRELIAKSLPSFYEVHQEVHCLAKDGSSRRVDIIAIDRGKDTAIIIDPIVRFETAVEQPIALHEEKKTIYDPTIEYFRDYYHIQGQIEVFGLLFGARGTIPKFSVECFNARVSRLDHIKSEEIRHRMDAEETVLNRIENKSLKWFDHVMRMGEDRWPKQIYQWKPPRRRGRGRPKKTWDSEVMEVMHKRALRTEDAQDKALED</sequence>
<name>A0ABQ8TEY4_PERAM</name>
<evidence type="ECO:0000313" key="2">
    <source>
        <dbReference type="Proteomes" id="UP001148838"/>
    </source>
</evidence>
<organism evidence="1 2">
    <name type="scientific">Periplaneta americana</name>
    <name type="common">American cockroach</name>
    <name type="synonym">Blatta americana</name>
    <dbReference type="NCBI Taxonomy" id="6978"/>
    <lineage>
        <taxon>Eukaryota</taxon>
        <taxon>Metazoa</taxon>
        <taxon>Ecdysozoa</taxon>
        <taxon>Arthropoda</taxon>
        <taxon>Hexapoda</taxon>
        <taxon>Insecta</taxon>
        <taxon>Pterygota</taxon>
        <taxon>Neoptera</taxon>
        <taxon>Polyneoptera</taxon>
        <taxon>Dictyoptera</taxon>
        <taxon>Blattodea</taxon>
        <taxon>Blattoidea</taxon>
        <taxon>Blattidae</taxon>
        <taxon>Blattinae</taxon>
        <taxon>Periplaneta</taxon>
    </lineage>
</organism>
<dbReference type="Proteomes" id="UP001148838">
    <property type="component" value="Unassembled WGS sequence"/>
</dbReference>
<accession>A0ABQ8TEY4</accession>
<comment type="caution">
    <text evidence="1">The sequence shown here is derived from an EMBL/GenBank/DDBJ whole genome shotgun (WGS) entry which is preliminary data.</text>
</comment>
<proteinExistence type="predicted"/>
<keyword evidence="2" id="KW-1185">Reference proteome</keyword>